<sequence>MRVVRSSSPGALGQHEENAAGEPSAPGGPRPFLSGARGSFPVEAGASPHPGPPSLHPLQGPHPQGFKKKTFPPNISRNIKEEPKEEVTIKKEKRERDRDRQREGHGQGRGRPEVFRSHSIFEQDPAEMMKKKGNWAKTVDVSDMGPSHNINIKKDTRETDEETKQILCTLEKDDFIDDPGLRNDARNMPVQLLLAHSGWLLKEENEEPDVKPWLKEEDVESSQEDPRPPEGYVRGRAFRKLSLTQEEELLFLQLQDWLPGQPPTPDVEPTKSEAQSEGGQRVVTKQEKDREARLVESACTLTEGQVCKLLIRKAGKVQRLLGKHKLVCSPNFESLLDHKHR</sequence>
<dbReference type="GO" id="GO:0042797">
    <property type="term" value="P:tRNA transcription by RNA polymerase III"/>
    <property type="evidence" value="ECO:0007669"/>
    <property type="project" value="TreeGrafter"/>
</dbReference>
<dbReference type="PANTHER" id="PTHR13408">
    <property type="entry name" value="DNA-DIRECTED RNA POLYMERASE III"/>
    <property type="match status" value="1"/>
</dbReference>
<keyword evidence="4" id="KW-0539">Nucleus</keyword>
<proteinExistence type="predicted"/>
<dbReference type="EMBL" id="JAIQCJ010001385">
    <property type="protein sequence ID" value="KAJ8789979.1"/>
    <property type="molecule type" value="Genomic_DNA"/>
</dbReference>
<gene>
    <name evidence="6" type="ORF">J1605_004731</name>
</gene>
<evidence type="ECO:0000256" key="5">
    <source>
        <dbReference type="SAM" id="MobiDB-lite"/>
    </source>
</evidence>
<keyword evidence="2" id="KW-0240">DNA-directed RNA polymerase</keyword>
<accession>A0AB34HHD7</accession>
<evidence type="ECO:0000256" key="3">
    <source>
        <dbReference type="ARBA" id="ARBA00023163"/>
    </source>
</evidence>
<dbReference type="Proteomes" id="UP001159641">
    <property type="component" value="Unassembled WGS sequence"/>
</dbReference>
<name>A0AB34HHD7_ESCRO</name>
<protein>
    <submittedName>
        <fullName evidence="6">Uncharacterized protein</fullName>
    </submittedName>
</protein>
<evidence type="ECO:0000313" key="7">
    <source>
        <dbReference type="Proteomes" id="UP001159641"/>
    </source>
</evidence>
<feature type="compositionally biased region" description="Basic and acidic residues" evidence="5">
    <location>
        <begin position="78"/>
        <end position="120"/>
    </location>
</feature>
<comment type="caution">
    <text evidence="6">The sequence shown here is derived from an EMBL/GenBank/DDBJ whole genome shotgun (WGS) entry which is preliminary data.</text>
</comment>
<dbReference type="PANTHER" id="PTHR13408:SF0">
    <property type="entry name" value="DNA-DIRECTED RNA POLYMERASE III SUBUNIT RPC4"/>
    <property type="match status" value="1"/>
</dbReference>
<feature type="region of interest" description="Disordered" evidence="5">
    <location>
        <begin position="1"/>
        <end position="120"/>
    </location>
</feature>
<reference evidence="6 7" key="1">
    <citation type="submission" date="2022-11" db="EMBL/GenBank/DDBJ databases">
        <title>Whole genome sequence of Eschrichtius robustus ER-17-0199.</title>
        <authorList>
            <person name="Bruniche-Olsen A."/>
            <person name="Black A.N."/>
            <person name="Fields C.J."/>
            <person name="Walden K."/>
            <person name="Dewoody J.A."/>
        </authorList>
    </citation>
    <scope>NUCLEOTIDE SEQUENCE [LARGE SCALE GENOMIC DNA]</scope>
    <source>
        <strain evidence="6">ER-17-0199</strain>
        <tissue evidence="6">Blubber</tissue>
    </source>
</reference>
<evidence type="ECO:0000256" key="4">
    <source>
        <dbReference type="ARBA" id="ARBA00023242"/>
    </source>
</evidence>
<keyword evidence="3" id="KW-0804">Transcription</keyword>
<evidence type="ECO:0000256" key="2">
    <source>
        <dbReference type="ARBA" id="ARBA00022478"/>
    </source>
</evidence>
<evidence type="ECO:0000313" key="6">
    <source>
        <dbReference type="EMBL" id="KAJ8789979.1"/>
    </source>
</evidence>
<organism evidence="6 7">
    <name type="scientific">Eschrichtius robustus</name>
    <name type="common">California gray whale</name>
    <name type="synonym">Eschrichtius gibbosus</name>
    <dbReference type="NCBI Taxonomy" id="9764"/>
    <lineage>
        <taxon>Eukaryota</taxon>
        <taxon>Metazoa</taxon>
        <taxon>Chordata</taxon>
        <taxon>Craniata</taxon>
        <taxon>Vertebrata</taxon>
        <taxon>Euteleostomi</taxon>
        <taxon>Mammalia</taxon>
        <taxon>Eutheria</taxon>
        <taxon>Laurasiatheria</taxon>
        <taxon>Artiodactyla</taxon>
        <taxon>Whippomorpha</taxon>
        <taxon>Cetacea</taxon>
        <taxon>Mysticeti</taxon>
        <taxon>Eschrichtiidae</taxon>
        <taxon>Eschrichtius</taxon>
    </lineage>
</organism>
<feature type="region of interest" description="Disordered" evidence="5">
    <location>
        <begin position="257"/>
        <end position="289"/>
    </location>
</feature>
<dbReference type="GO" id="GO:0005666">
    <property type="term" value="C:RNA polymerase III complex"/>
    <property type="evidence" value="ECO:0007669"/>
    <property type="project" value="InterPro"/>
</dbReference>
<dbReference type="InterPro" id="IPR007811">
    <property type="entry name" value="RPC4"/>
</dbReference>
<dbReference type="AlphaFoldDB" id="A0AB34HHD7"/>
<comment type="subcellular location">
    <subcellularLocation>
        <location evidence="1">Nucleus</location>
    </subcellularLocation>
</comment>
<feature type="region of interest" description="Disordered" evidence="5">
    <location>
        <begin position="137"/>
        <end position="161"/>
    </location>
</feature>
<keyword evidence="7" id="KW-1185">Reference proteome</keyword>
<feature type="region of interest" description="Disordered" evidence="5">
    <location>
        <begin position="205"/>
        <end position="233"/>
    </location>
</feature>
<dbReference type="GO" id="GO:0003677">
    <property type="term" value="F:DNA binding"/>
    <property type="evidence" value="ECO:0007669"/>
    <property type="project" value="InterPro"/>
</dbReference>
<evidence type="ECO:0000256" key="1">
    <source>
        <dbReference type="ARBA" id="ARBA00004123"/>
    </source>
</evidence>